<evidence type="ECO:0000313" key="2">
    <source>
        <dbReference type="Proteomes" id="UP000828048"/>
    </source>
</evidence>
<evidence type="ECO:0000313" key="1">
    <source>
        <dbReference type="EMBL" id="KAH7859503.1"/>
    </source>
</evidence>
<organism evidence="1 2">
    <name type="scientific">Vaccinium darrowii</name>
    <dbReference type="NCBI Taxonomy" id="229202"/>
    <lineage>
        <taxon>Eukaryota</taxon>
        <taxon>Viridiplantae</taxon>
        <taxon>Streptophyta</taxon>
        <taxon>Embryophyta</taxon>
        <taxon>Tracheophyta</taxon>
        <taxon>Spermatophyta</taxon>
        <taxon>Magnoliopsida</taxon>
        <taxon>eudicotyledons</taxon>
        <taxon>Gunneridae</taxon>
        <taxon>Pentapetalae</taxon>
        <taxon>asterids</taxon>
        <taxon>Ericales</taxon>
        <taxon>Ericaceae</taxon>
        <taxon>Vaccinioideae</taxon>
        <taxon>Vaccinieae</taxon>
        <taxon>Vaccinium</taxon>
    </lineage>
</organism>
<gene>
    <name evidence="1" type="ORF">Vadar_001955</name>
</gene>
<keyword evidence="2" id="KW-1185">Reference proteome</keyword>
<dbReference type="Proteomes" id="UP000828048">
    <property type="component" value="Chromosome 4"/>
</dbReference>
<accession>A0ACB7Z2K0</accession>
<sequence length="610" mass="67455">MTGGVEWKVNMPDGTSVKLERENGMVSRVCMGIKGIIGRFVSKIWRFLEKAWSIGASEPKKVVHCVKVGLALTLVSLFYYMKPLYQGVGGNAMWAVMTVVVVFEYPVGAMLSKCINRMIGTFFAGSLAVGVHWIASHSGEQFQPLILGASVFLLASAATFTRFIPTIKARFDYGAMIFILTFSLVSVSGYRVDELFELAHTRLSTVAIGTSICILVSMLFYPVWAGTELHHLINQNMEKLADSLDVCVEEYFNGNGDDNKSDDDQNKKLQGYICVLNSKATEESMANFARWEPTHGNFNFGHPWKQYLKIGAAMRNCACCVESLKCCINSEIQVPEYLKKNFSDVCMGLTSHCSKVLKELAVSMKTMTKSPNTDLSVGEMNFSAQELQNALKSVPSPLLLPPLQQNEAKGEAAMKQSPVTLIDILPLATAISLLIEITTRIERIADEVDELATLAEFNPVSDEKSQQKQSKTDITDNETMKALQKMWLSNARFVMDSMKILICRYGSEVLVVRLVGGIKLFDVFRKICDRWETLCIGRFSLSYVLEGCNCKLVDEEDFDNMLYLCPDSNRIYGTVEKVRPSITLSGGSTTAVTIGGTGVLQDVGYGRAAG</sequence>
<proteinExistence type="predicted"/>
<protein>
    <submittedName>
        <fullName evidence="1">Uncharacterized protein</fullName>
    </submittedName>
</protein>
<dbReference type="EMBL" id="CM037154">
    <property type="protein sequence ID" value="KAH7859503.1"/>
    <property type="molecule type" value="Genomic_DNA"/>
</dbReference>
<comment type="caution">
    <text evidence="1">The sequence shown here is derived from an EMBL/GenBank/DDBJ whole genome shotgun (WGS) entry which is preliminary data.</text>
</comment>
<reference evidence="1 2" key="1">
    <citation type="journal article" date="2021" name="Hortic Res">
        <title>High-quality reference genome and annotation aids understanding of berry development for evergreen blueberry (Vaccinium darrowii).</title>
        <authorList>
            <person name="Yu J."/>
            <person name="Hulse-Kemp A.M."/>
            <person name="Babiker E."/>
            <person name="Staton M."/>
        </authorList>
    </citation>
    <scope>NUCLEOTIDE SEQUENCE [LARGE SCALE GENOMIC DNA]</scope>
    <source>
        <strain evidence="2">cv. NJ 8807/NJ 8810</strain>
        <tissue evidence="1">Young leaf</tissue>
    </source>
</reference>
<name>A0ACB7Z2K0_9ERIC</name>